<accession>A0A0E9UZ25</accession>
<dbReference type="EMBL" id="GBXM01038142">
    <property type="protein sequence ID" value="JAH70435.1"/>
    <property type="molecule type" value="Transcribed_RNA"/>
</dbReference>
<proteinExistence type="predicted"/>
<organism evidence="1">
    <name type="scientific">Anguilla anguilla</name>
    <name type="common">European freshwater eel</name>
    <name type="synonym">Muraena anguilla</name>
    <dbReference type="NCBI Taxonomy" id="7936"/>
    <lineage>
        <taxon>Eukaryota</taxon>
        <taxon>Metazoa</taxon>
        <taxon>Chordata</taxon>
        <taxon>Craniata</taxon>
        <taxon>Vertebrata</taxon>
        <taxon>Euteleostomi</taxon>
        <taxon>Actinopterygii</taxon>
        <taxon>Neopterygii</taxon>
        <taxon>Teleostei</taxon>
        <taxon>Anguilliformes</taxon>
        <taxon>Anguillidae</taxon>
        <taxon>Anguilla</taxon>
    </lineage>
</organism>
<evidence type="ECO:0000313" key="1">
    <source>
        <dbReference type="EMBL" id="JAH70435.1"/>
    </source>
</evidence>
<name>A0A0E9UZ25_ANGAN</name>
<reference evidence="1" key="2">
    <citation type="journal article" date="2015" name="Fish Shellfish Immunol.">
        <title>Early steps in the European eel (Anguilla anguilla)-Vibrio vulnificus interaction in the gills: Role of the RtxA13 toxin.</title>
        <authorList>
            <person name="Callol A."/>
            <person name="Pajuelo D."/>
            <person name="Ebbesson L."/>
            <person name="Teles M."/>
            <person name="MacKenzie S."/>
            <person name="Amaro C."/>
        </authorList>
    </citation>
    <scope>NUCLEOTIDE SEQUENCE</scope>
</reference>
<protein>
    <submittedName>
        <fullName evidence="1">Uncharacterized protein</fullName>
    </submittedName>
</protein>
<sequence>MYIHLKLETKFTRLIFDLIGYRSMFPILPIASPA</sequence>
<dbReference type="AlphaFoldDB" id="A0A0E9UZ25"/>
<reference evidence="1" key="1">
    <citation type="submission" date="2014-11" db="EMBL/GenBank/DDBJ databases">
        <authorList>
            <person name="Amaro Gonzalez C."/>
        </authorList>
    </citation>
    <scope>NUCLEOTIDE SEQUENCE</scope>
</reference>